<dbReference type="AlphaFoldDB" id="A0A450ZPN1"/>
<sequence length="284" mass="32444">MSAKKPRTPKESRNPNRVIKSIRRKSRHPTNANTIWVVVEGETDRKLFLELFDKKKVKIEPSHGGLHGVLDIVAELSRETKRIIGIRDADFLHLEGKTETPENIFVTDYHDAEMMIIACDAAYRKVAAEYFSGEGEFPHSREVVLKSVSFIGGIRWLNHANDLGLHFKNIGFGKFYDEKDLLRETDCLNHVLERSPKKKAAITKEAVRARIQGVSDFLNLCNGHDFQKAFARLAGPNSKKGLDGDDIGRSFRLAYRFTDFQKTNLYKKLKEWSDARSLPLFQQA</sequence>
<evidence type="ECO:0000259" key="2">
    <source>
        <dbReference type="Pfam" id="PF14491"/>
    </source>
</evidence>
<proteinExistence type="predicted"/>
<accession>A0A450ZPN1</accession>
<evidence type="ECO:0000313" key="3">
    <source>
        <dbReference type="EMBL" id="VFK51029.1"/>
    </source>
</evidence>
<protein>
    <recommendedName>
        <fullName evidence="2">DUF4435 domain-containing protein</fullName>
    </recommendedName>
</protein>
<gene>
    <name evidence="3" type="ORF">BECKTC1821D_GA0114238_11292</name>
    <name evidence="4" type="ORF">BECKTC1821F_GA0114240_100791</name>
</gene>
<dbReference type="CDD" id="cd00188">
    <property type="entry name" value="TOPRIM"/>
    <property type="match status" value="1"/>
</dbReference>
<dbReference type="EMBL" id="CAADFW010000007">
    <property type="protein sequence ID" value="VFK55706.1"/>
    <property type="molecule type" value="Genomic_DNA"/>
</dbReference>
<dbReference type="Pfam" id="PF14491">
    <property type="entry name" value="DUF4435"/>
    <property type="match status" value="1"/>
</dbReference>
<name>A0A450ZPN1_9GAMM</name>
<evidence type="ECO:0000313" key="4">
    <source>
        <dbReference type="EMBL" id="VFK55706.1"/>
    </source>
</evidence>
<dbReference type="EMBL" id="CAADFS010000129">
    <property type="protein sequence ID" value="VFK51029.1"/>
    <property type="molecule type" value="Genomic_DNA"/>
</dbReference>
<feature type="region of interest" description="Disordered" evidence="1">
    <location>
        <begin position="1"/>
        <end position="26"/>
    </location>
</feature>
<organism evidence="4">
    <name type="scientific">Candidatus Kentrum sp. TC</name>
    <dbReference type="NCBI Taxonomy" id="2126339"/>
    <lineage>
        <taxon>Bacteria</taxon>
        <taxon>Pseudomonadati</taxon>
        <taxon>Pseudomonadota</taxon>
        <taxon>Gammaproteobacteria</taxon>
        <taxon>Candidatus Kentrum</taxon>
    </lineage>
</organism>
<feature type="domain" description="DUF4435" evidence="2">
    <location>
        <begin position="34"/>
        <end position="224"/>
    </location>
</feature>
<evidence type="ECO:0000256" key="1">
    <source>
        <dbReference type="SAM" id="MobiDB-lite"/>
    </source>
</evidence>
<reference evidence="4" key="1">
    <citation type="submission" date="2019-02" db="EMBL/GenBank/DDBJ databases">
        <authorList>
            <person name="Gruber-Vodicka R. H."/>
            <person name="Seah K. B. B."/>
        </authorList>
    </citation>
    <scope>NUCLEOTIDE SEQUENCE</scope>
    <source>
        <strain evidence="3">BECK_BZ123</strain>
        <strain evidence="4">BECK_BZ126</strain>
    </source>
</reference>
<dbReference type="InterPro" id="IPR029492">
    <property type="entry name" value="DUF4435"/>
</dbReference>